<dbReference type="SUPFAM" id="SSF47090">
    <property type="entry name" value="PGBD-like"/>
    <property type="match status" value="1"/>
</dbReference>
<name>A0ABS9HAC3_9ACTN</name>
<gene>
    <name evidence="3" type="ORF">L2K70_11190</name>
</gene>
<dbReference type="PANTHER" id="PTHR32347:SF23">
    <property type="entry name" value="BLL5650 PROTEIN"/>
    <property type="match status" value="1"/>
</dbReference>
<dbReference type="InterPro" id="IPR050465">
    <property type="entry name" value="UPF0194_transport"/>
</dbReference>
<organism evidence="3 4">
    <name type="scientific">Nocardioides potassii</name>
    <dbReference type="NCBI Taxonomy" id="2911371"/>
    <lineage>
        <taxon>Bacteria</taxon>
        <taxon>Bacillati</taxon>
        <taxon>Actinomycetota</taxon>
        <taxon>Actinomycetes</taxon>
        <taxon>Propionibacteriales</taxon>
        <taxon>Nocardioidaceae</taxon>
        <taxon>Nocardioides</taxon>
    </lineage>
</organism>
<protein>
    <recommendedName>
        <fullName evidence="5">Peptidoglycan-binding protein</fullName>
    </recommendedName>
</protein>
<sequence>MTRRPANRLLGVGLALVLTSVTLGFAAGNLIKSPAQALADAAPPRPSTLTAPVTREAVRRTVAFDAVVTPQFETVVRAQQAAGVDANVLTRLGRREGSTVAAGDLLAEISGRPLIVVRGSIPMYRTMSPGMTGPDVRQLQFALGGAGHWTNDARGVFGPSTSQAVAALYEEHGYQPQRVGDEEVEIAEEAVRSAARNLTQLRQTESDPLSLQFAQEDLARAQAAAGEAYTKAGAQVVLGELVFVPDLPARVSDVSVQVGDVVEDKVLTLASGPLVVRGTATSADAERIRLGDRAQMLFSPSGSGRGRVLRASRSAAAAGEEAAESDQTGTTFVIRPSKPLGARWLGADARVIVETARSEGAGYTVPVSAVSTAADGTTLVHVVSEGEARPVEVMVGFAGDGYVRVTTSERRSLQVGDAVVVGTDSGSA</sequence>
<dbReference type="Gene3D" id="2.40.420.20">
    <property type="match status" value="1"/>
</dbReference>
<dbReference type="InterPro" id="IPR036365">
    <property type="entry name" value="PGBD-like_sf"/>
</dbReference>
<dbReference type="Proteomes" id="UP001201161">
    <property type="component" value="Unassembled WGS sequence"/>
</dbReference>
<evidence type="ECO:0000256" key="2">
    <source>
        <dbReference type="ARBA" id="ARBA00023054"/>
    </source>
</evidence>
<comment type="subcellular location">
    <subcellularLocation>
        <location evidence="1">Cell envelope</location>
    </subcellularLocation>
</comment>
<evidence type="ECO:0000313" key="3">
    <source>
        <dbReference type="EMBL" id="MCF6378167.1"/>
    </source>
</evidence>
<accession>A0ABS9HAC3</accession>
<reference evidence="3 4" key="1">
    <citation type="submission" date="2022-01" db="EMBL/GenBank/DDBJ databases">
        <title>Nocardioides sp. nov., an actinomycete isolated from mining soil.</title>
        <authorList>
            <person name="Liu L."/>
        </authorList>
    </citation>
    <scope>NUCLEOTIDE SEQUENCE [LARGE SCALE GENOMIC DNA]</scope>
    <source>
        <strain evidence="3 4">KLBMP 9356</strain>
    </source>
</reference>
<comment type="caution">
    <text evidence="3">The sequence shown here is derived from an EMBL/GenBank/DDBJ whole genome shotgun (WGS) entry which is preliminary data.</text>
</comment>
<keyword evidence="2" id="KW-0175">Coiled coil</keyword>
<dbReference type="RefSeq" id="WP_236401919.1">
    <property type="nucleotide sequence ID" value="NZ_JAKJHZ010000007.1"/>
</dbReference>
<dbReference type="PANTHER" id="PTHR32347">
    <property type="entry name" value="EFFLUX SYSTEM COMPONENT YKNX-RELATED"/>
    <property type="match status" value="1"/>
</dbReference>
<dbReference type="Gene3D" id="1.10.101.10">
    <property type="entry name" value="PGBD-like superfamily/PGBD"/>
    <property type="match status" value="1"/>
</dbReference>
<keyword evidence="4" id="KW-1185">Reference proteome</keyword>
<dbReference type="InterPro" id="IPR036366">
    <property type="entry name" value="PGBDSf"/>
</dbReference>
<evidence type="ECO:0000313" key="4">
    <source>
        <dbReference type="Proteomes" id="UP001201161"/>
    </source>
</evidence>
<dbReference type="EMBL" id="JAKJHZ010000007">
    <property type="protein sequence ID" value="MCF6378167.1"/>
    <property type="molecule type" value="Genomic_DNA"/>
</dbReference>
<evidence type="ECO:0000256" key="1">
    <source>
        <dbReference type="ARBA" id="ARBA00004196"/>
    </source>
</evidence>
<proteinExistence type="predicted"/>
<evidence type="ECO:0008006" key="5">
    <source>
        <dbReference type="Google" id="ProtNLM"/>
    </source>
</evidence>